<organism evidence="1 2">
    <name type="scientific">Desulfopila aestuarii DSM 18488</name>
    <dbReference type="NCBI Taxonomy" id="1121416"/>
    <lineage>
        <taxon>Bacteria</taxon>
        <taxon>Pseudomonadati</taxon>
        <taxon>Thermodesulfobacteriota</taxon>
        <taxon>Desulfobulbia</taxon>
        <taxon>Desulfobulbales</taxon>
        <taxon>Desulfocapsaceae</taxon>
        <taxon>Desulfopila</taxon>
    </lineage>
</organism>
<name>A0A1M7YL19_9BACT</name>
<dbReference type="STRING" id="1121416.SAMN02745220_05042"/>
<proteinExistence type="predicted"/>
<sequence>MPSTGSDRTEIVCCCNCVSRVLLSELLGGIVLVRYLEKLHHIGYVVVVFVLLQACAQSTLTSSWTDQSFTGPVNGPILVIGAFKNPTAHKIYEDSFVESLVKAGANAVPSYKYGVGTVRHSKGWLQQVAKESGATAILISHVSNETTKTVDYAAHGVILGGMTFGSVQGYHSFVVEDTLIPEETVTKTTDYLTATLFDEKSGKPVWSAHSKNVDLNNYLRKDDEKLENIFIKDMKQHHIL</sequence>
<evidence type="ECO:0000313" key="2">
    <source>
        <dbReference type="Proteomes" id="UP000184603"/>
    </source>
</evidence>
<evidence type="ECO:0000313" key="1">
    <source>
        <dbReference type="EMBL" id="SHO53286.1"/>
    </source>
</evidence>
<dbReference type="AlphaFoldDB" id="A0A1M7YL19"/>
<dbReference type="EMBL" id="FRFE01000051">
    <property type="protein sequence ID" value="SHO53286.1"/>
    <property type="molecule type" value="Genomic_DNA"/>
</dbReference>
<dbReference type="Proteomes" id="UP000184603">
    <property type="component" value="Unassembled WGS sequence"/>
</dbReference>
<reference evidence="1 2" key="1">
    <citation type="submission" date="2016-12" db="EMBL/GenBank/DDBJ databases">
        <authorList>
            <person name="Song W.-J."/>
            <person name="Kurnit D.M."/>
        </authorList>
    </citation>
    <scope>NUCLEOTIDE SEQUENCE [LARGE SCALE GENOMIC DNA]</scope>
    <source>
        <strain evidence="1 2">DSM 18488</strain>
    </source>
</reference>
<gene>
    <name evidence="1" type="ORF">SAMN02745220_05042</name>
</gene>
<accession>A0A1M7YL19</accession>
<keyword evidence="2" id="KW-1185">Reference proteome</keyword>
<protein>
    <submittedName>
        <fullName evidence="1">Uncharacterized protein</fullName>
    </submittedName>
</protein>